<proteinExistence type="predicted"/>
<accession>A0A2P4Q2N0</accession>
<dbReference type="VEuPathDB" id="FungiDB:RhiirFUN_026076"/>
<keyword evidence="2" id="KW-1185">Reference proteome</keyword>
<comment type="caution">
    <text evidence="1">The sequence shown here is derived from an EMBL/GenBank/DDBJ whole genome shotgun (WGS) entry which is preliminary data.</text>
</comment>
<gene>
    <name evidence="1" type="ORF">GLOIN_2v1478197</name>
</gene>
<reference evidence="1 2" key="2">
    <citation type="journal article" date="2018" name="New Phytol.">
        <title>High intraspecific genome diversity in the model arbuscular mycorrhizal symbiont Rhizophagus irregularis.</title>
        <authorList>
            <person name="Chen E.C.H."/>
            <person name="Morin E."/>
            <person name="Beaudet D."/>
            <person name="Noel J."/>
            <person name="Yildirir G."/>
            <person name="Ndikumana S."/>
            <person name="Charron P."/>
            <person name="St-Onge C."/>
            <person name="Giorgi J."/>
            <person name="Kruger M."/>
            <person name="Marton T."/>
            <person name="Ropars J."/>
            <person name="Grigoriev I.V."/>
            <person name="Hainaut M."/>
            <person name="Henrissat B."/>
            <person name="Roux C."/>
            <person name="Martin F."/>
            <person name="Corradi N."/>
        </authorList>
    </citation>
    <scope>NUCLEOTIDE SEQUENCE [LARGE SCALE GENOMIC DNA]</scope>
    <source>
        <strain evidence="1 2">DAOM 197198</strain>
    </source>
</reference>
<dbReference type="InterPro" id="IPR036691">
    <property type="entry name" value="Endo/exonu/phosph_ase_sf"/>
</dbReference>
<name>A0A2P4Q2N0_RHIID</name>
<protein>
    <submittedName>
        <fullName evidence="1">Uncharacterized protein</fullName>
    </submittedName>
</protein>
<dbReference type="VEuPathDB" id="FungiDB:RhiirFUN_005850"/>
<dbReference type="GO" id="GO:0003824">
    <property type="term" value="F:catalytic activity"/>
    <property type="evidence" value="ECO:0007669"/>
    <property type="project" value="InterPro"/>
</dbReference>
<dbReference type="Proteomes" id="UP000018888">
    <property type="component" value="Unassembled WGS sequence"/>
</dbReference>
<dbReference type="SUPFAM" id="SSF56219">
    <property type="entry name" value="DNase I-like"/>
    <property type="match status" value="1"/>
</dbReference>
<reference evidence="1 2" key="1">
    <citation type="journal article" date="2013" name="Proc. Natl. Acad. Sci. U.S.A.">
        <title>Genome of an arbuscular mycorrhizal fungus provides insight into the oldest plant symbiosis.</title>
        <authorList>
            <person name="Tisserant E."/>
            <person name="Malbreil M."/>
            <person name="Kuo A."/>
            <person name="Kohler A."/>
            <person name="Symeonidi A."/>
            <person name="Balestrini R."/>
            <person name="Charron P."/>
            <person name="Duensing N."/>
            <person name="Frei Dit Frey N."/>
            <person name="Gianinazzi-Pearson V."/>
            <person name="Gilbert L.B."/>
            <person name="Handa Y."/>
            <person name="Herr J.R."/>
            <person name="Hijri M."/>
            <person name="Koul R."/>
            <person name="Kawaguchi M."/>
            <person name="Krajinski F."/>
            <person name="Lammers P.J."/>
            <person name="Masclaux F.G."/>
            <person name="Murat C."/>
            <person name="Morin E."/>
            <person name="Ndikumana S."/>
            <person name="Pagni M."/>
            <person name="Petitpierre D."/>
            <person name="Requena N."/>
            <person name="Rosikiewicz P."/>
            <person name="Riley R."/>
            <person name="Saito K."/>
            <person name="San Clemente H."/>
            <person name="Shapiro H."/>
            <person name="van Tuinen D."/>
            <person name="Becard G."/>
            <person name="Bonfante P."/>
            <person name="Paszkowski U."/>
            <person name="Shachar-Hill Y.Y."/>
            <person name="Tuskan G.A."/>
            <person name="Young P.W."/>
            <person name="Sanders I.R."/>
            <person name="Henrissat B."/>
            <person name="Rensing S.A."/>
            <person name="Grigoriev I.V."/>
            <person name="Corradi N."/>
            <person name="Roux C."/>
            <person name="Martin F."/>
        </authorList>
    </citation>
    <scope>NUCLEOTIDE SEQUENCE [LARGE SCALE GENOMIC DNA]</scope>
    <source>
        <strain evidence="1 2">DAOM 197198</strain>
    </source>
</reference>
<evidence type="ECO:0000313" key="1">
    <source>
        <dbReference type="EMBL" id="POG71852.1"/>
    </source>
</evidence>
<sequence>MLKKNINDRRYKVEEIDGHVFKLDILFKDKQKGIKVIGIYNPNNDKEITQSIEKRITSWINEAQKLNQELLILGDFNESTNKKIKSKPLIQVIKKHGLEDVHECLAGKDILDTWKSGEYSSRIDYIFASENILGQISSHEILDIEDFETDHKALTINIELKESLNLNKKEYFKKVKVELKRIILEPNDWEIIAERLDDKLLDITETDLDREDIWATLVTIYEEEKIRRINEIKDIKEMELKQGKDKNEDLLENKIYHLIRKYETLEKINNIEHEIIKLIKKVIKLKWRVREIKISPDTYKNFDKQLIIEDWGTTDTGKPNARKIISLIRSHDKIEKNKENLINIEHLRKHEYRKKLEDREKERKKIMQNLYEDINDNIIDINIRKREIYLEEDIGKMLNRILEKKREKIDMSGLVKREYGRITIEKEKEKIKQMAIDHYSKWTAKRNIDLDEIEFNHEWREIYKPMETIDNTIYKKLMDKIEMDELENVLNNLKTNKAPGMSGISYDFWKKSKNLTRQILLAIINESMEKENAITDWKRGKYELIKINSKDKELRIEGNIIDKMNSEEGNRYLGIYFRYDNRRKVYKDKIISIINSACNIFNWKKLNEKQIIAVWNIVIVLRIEYQLAAIVLTKNECTKLMTRLNMIIKKRASLTRSTPNFIIYDKDLYDVKHIYDLQLEMLSKNLLYQANGNDKLKKLFKIVMSQEQKRIWTSKCPGDFNLSYKTNNNWCIAAIKILNNENIKICDHELYSNINKNHLIEGGNTDILEILDEKNIMKSAASRRNKKIMFIEDVLESDGIYMKKWKHMCKESGVSTKGKVPLWFKELELKILENTNENTRKIKNEYMRTIEKKNIHIKYFDEDKKQDKNTIVSWNEEGELPVFAEDKKRSRSKNYKRIGIHYVIKGDNEGWNNSPNLTICEGCKKNISKKASSNQCLIYIENKHSRIIDTRKEEETIKPFETLNNLIKKNECVKTINEEETTNEKINERIENIDSIIKADKEFITIMKNSLSEYDTKERIKKYFLIIDLKKIKNDLNKYGKRTYFYNIVWILKENNVQKEEEICFSASYEVLNKNEYKVLIRAIIIGLILINQNSKIVLGINKAISKLIKDFIINSKRKKIDSDYYIELLYIEHFLFKNNIKIVDALDDEMHTIKEIKNRIDKILLGDFKEKKMRYQIDISDNALLVNEYNLIWKKNIITGGFRKWRKKVSMALWKNEILNSNKLNDLFMYNFKKEFDWRTTLEFISNRTTFSKRQCSIEDTRERSYRIKNLLKELPTYETLFKRDVNCIEDNLCMRCGKKESETWDHMWVCEDNEATLEEIARESISKFEEFLKDNDRIEDISILRDHNVNIITILEEPSNILLKKCRIWEMLRGVFNDKFNKLTNIKGERCIIKEYYIIGMENFSKPELWKTQSFSWVNYYILRTKI</sequence>
<dbReference type="Gene3D" id="3.60.10.10">
    <property type="entry name" value="Endonuclease/exonuclease/phosphatase"/>
    <property type="match status" value="1"/>
</dbReference>
<dbReference type="VEuPathDB" id="FungiDB:RhiirFUN_001854"/>
<dbReference type="EMBL" id="AUPC02000103">
    <property type="protein sequence ID" value="POG71852.1"/>
    <property type="molecule type" value="Genomic_DNA"/>
</dbReference>
<evidence type="ECO:0000313" key="2">
    <source>
        <dbReference type="Proteomes" id="UP000018888"/>
    </source>
</evidence>
<organism evidence="1 2">
    <name type="scientific">Rhizophagus irregularis (strain DAOM 181602 / DAOM 197198 / MUCL 43194)</name>
    <name type="common">Arbuscular mycorrhizal fungus</name>
    <name type="synonym">Glomus intraradices</name>
    <dbReference type="NCBI Taxonomy" id="747089"/>
    <lineage>
        <taxon>Eukaryota</taxon>
        <taxon>Fungi</taxon>
        <taxon>Fungi incertae sedis</taxon>
        <taxon>Mucoromycota</taxon>
        <taxon>Glomeromycotina</taxon>
        <taxon>Glomeromycetes</taxon>
        <taxon>Glomerales</taxon>
        <taxon>Glomeraceae</taxon>
        <taxon>Rhizophagus</taxon>
    </lineage>
</organism>